<feature type="region of interest" description="Disordered" evidence="7">
    <location>
        <begin position="1601"/>
        <end position="1625"/>
    </location>
</feature>
<dbReference type="GO" id="GO:0016787">
    <property type="term" value="F:hydrolase activity"/>
    <property type="evidence" value="ECO:0007669"/>
    <property type="project" value="UniProtKB-KW"/>
</dbReference>
<evidence type="ECO:0000256" key="5">
    <source>
        <dbReference type="ARBA" id="ARBA00022801"/>
    </source>
</evidence>
<evidence type="ECO:0000256" key="1">
    <source>
        <dbReference type="ARBA" id="ARBA00022679"/>
    </source>
</evidence>
<dbReference type="GO" id="GO:0003676">
    <property type="term" value="F:nucleic acid binding"/>
    <property type="evidence" value="ECO:0007669"/>
    <property type="project" value="InterPro"/>
</dbReference>
<dbReference type="InterPro" id="IPR000477">
    <property type="entry name" value="RT_dom"/>
</dbReference>
<dbReference type="CDD" id="cd01647">
    <property type="entry name" value="RT_LTR"/>
    <property type="match status" value="1"/>
</dbReference>
<dbReference type="Gene3D" id="3.10.10.10">
    <property type="entry name" value="HIV Type 1 Reverse Transcriptase, subunit A, domain 1"/>
    <property type="match status" value="1"/>
</dbReference>
<dbReference type="PROSITE" id="PS50994">
    <property type="entry name" value="INTEGRASE"/>
    <property type="match status" value="1"/>
</dbReference>
<evidence type="ECO:0000259" key="8">
    <source>
        <dbReference type="PROSITE" id="PS50994"/>
    </source>
</evidence>
<evidence type="ECO:0000256" key="3">
    <source>
        <dbReference type="ARBA" id="ARBA00022722"/>
    </source>
</evidence>
<feature type="region of interest" description="Disordered" evidence="7">
    <location>
        <begin position="120"/>
        <end position="200"/>
    </location>
</feature>
<evidence type="ECO:0000256" key="6">
    <source>
        <dbReference type="ARBA" id="ARBA00022918"/>
    </source>
</evidence>
<dbReference type="PANTHER" id="PTHR37984:SF5">
    <property type="entry name" value="PROTEIN NYNRIN-LIKE"/>
    <property type="match status" value="1"/>
</dbReference>
<dbReference type="Gene3D" id="3.10.20.370">
    <property type="match status" value="1"/>
</dbReference>
<feature type="compositionally biased region" description="Basic and acidic residues" evidence="7">
    <location>
        <begin position="1712"/>
        <end position="1733"/>
    </location>
</feature>
<keyword evidence="6" id="KW-0695">RNA-directed DNA polymerase</keyword>
<dbReference type="FunFam" id="3.10.20.370:FF:000001">
    <property type="entry name" value="Retrovirus-related Pol polyprotein from transposon 17.6-like protein"/>
    <property type="match status" value="1"/>
</dbReference>
<gene>
    <name evidence="9" type="ORF">Pfra01_001964900</name>
</gene>
<feature type="compositionally biased region" description="Basic and acidic residues" evidence="7">
    <location>
        <begin position="145"/>
        <end position="154"/>
    </location>
</feature>
<feature type="region of interest" description="Disordered" evidence="7">
    <location>
        <begin position="1492"/>
        <end position="1570"/>
    </location>
</feature>
<dbReference type="InterPro" id="IPR001584">
    <property type="entry name" value="Integrase_cat-core"/>
</dbReference>
<protein>
    <submittedName>
        <fullName evidence="9">Unnamed protein product</fullName>
    </submittedName>
</protein>
<feature type="compositionally biased region" description="Polar residues" evidence="7">
    <location>
        <begin position="1558"/>
        <end position="1567"/>
    </location>
</feature>
<dbReference type="GO" id="GO:0015074">
    <property type="term" value="P:DNA integration"/>
    <property type="evidence" value="ECO:0007669"/>
    <property type="project" value="InterPro"/>
</dbReference>
<dbReference type="GO" id="GO:0004519">
    <property type="term" value="F:endonuclease activity"/>
    <property type="evidence" value="ECO:0007669"/>
    <property type="project" value="UniProtKB-KW"/>
</dbReference>
<evidence type="ECO:0000313" key="9">
    <source>
        <dbReference type="EMBL" id="GMF49641.1"/>
    </source>
</evidence>
<dbReference type="SUPFAM" id="SSF53098">
    <property type="entry name" value="Ribonuclease H-like"/>
    <property type="match status" value="1"/>
</dbReference>
<dbReference type="Gene3D" id="3.30.70.270">
    <property type="match status" value="1"/>
</dbReference>
<evidence type="ECO:0000256" key="7">
    <source>
        <dbReference type="SAM" id="MobiDB-lite"/>
    </source>
</evidence>
<dbReference type="InterPro" id="IPR036397">
    <property type="entry name" value="RNaseH_sf"/>
</dbReference>
<feature type="compositionally biased region" description="Basic and acidic residues" evidence="7">
    <location>
        <begin position="1740"/>
        <end position="1752"/>
    </location>
</feature>
<dbReference type="InterPro" id="IPR043502">
    <property type="entry name" value="DNA/RNA_pol_sf"/>
</dbReference>
<organism evidence="9 10">
    <name type="scientific">Phytophthora fragariaefolia</name>
    <dbReference type="NCBI Taxonomy" id="1490495"/>
    <lineage>
        <taxon>Eukaryota</taxon>
        <taxon>Sar</taxon>
        <taxon>Stramenopiles</taxon>
        <taxon>Oomycota</taxon>
        <taxon>Peronosporomycetes</taxon>
        <taxon>Peronosporales</taxon>
        <taxon>Peronosporaceae</taxon>
        <taxon>Phytophthora</taxon>
    </lineage>
</organism>
<dbReference type="InterPro" id="IPR041588">
    <property type="entry name" value="Integrase_H2C2"/>
</dbReference>
<dbReference type="SUPFAM" id="SSF56672">
    <property type="entry name" value="DNA/RNA polymerases"/>
    <property type="match status" value="1"/>
</dbReference>
<feature type="region of interest" description="Disordered" evidence="7">
    <location>
        <begin position="16"/>
        <end position="48"/>
    </location>
</feature>
<dbReference type="PANTHER" id="PTHR37984">
    <property type="entry name" value="PROTEIN CBG26694"/>
    <property type="match status" value="1"/>
</dbReference>
<name>A0A9W6Y168_9STRA</name>
<dbReference type="Gene3D" id="3.30.420.10">
    <property type="entry name" value="Ribonuclease H-like superfamily/Ribonuclease H"/>
    <property type="match status" value="1"/>
</dbReference>
<keyword evidence="10" id="KW-1185">Reference proteome</keyword>
<keyword evidence="5" id="KW-0378">Hydrolase</keyword>
<dbReference type="Proteomes" id="UP001165121">
    <property type="component" value="Unassembled WGS sequence"/>
</dbReference>
<proteinExistence type="predicted"/>
<dbReference type="CDD" id="cd09274">
    <property type="entry name" value="RNase_HI_RT_Ty3"/>
    <property type="match status" value="1"/>
</dbReference>
<feature type="domain" description="Integrase catalytic" evidence="8">
    <location>
        <begin position="1128"/>
        <end position="1302"/>
    </location>
</feature>
<keyword evidence="4" id="KW-0255">Endonuclease</keyword>
<feature type="region of interest" description="Disordered" evidence="7">
    <location>
        <begin position="1710"/>
        <end position="1767"/>
    </location>
</feature>
<dbReference type="GO" id="GO:0003964">
    <property type="term" value="F:RNA-directed DNA polymerase activity"/>
    <property type="evidence" value="ECO:0007669"/>
    <property type="project" value="UniProtKB-KW"/>
</dbReference>
<dbReference type="Pfam" id="PF17921">
    <property type="entry name" value="Integrase_H2C2"/>
    <property type="match status" value="1"/>
</dbReference>
<evidence type="ECO:0000256" key="2">
    <source>
        <dbReference type="ARBA" id="ARBA00022695"/>
    </source>
</evidence>
<evidence type="ECO:0000256" key="4">
    <source>
        <dbReference type="ARBA" id="ARBA00022759"/>
    </source>
</evidence>
<dbReference type="Pfam" id="PF00665">
    <property type="entry name" value="rve"/>
    <property type="match status" value="1"/>
</dbReference>
<accession>A0A9W6Y168</accession>
<comment type="caution">
    <text evidence="9">The sequence shown here is derived from an EMBL/GenBank/DDBJ whole genome shotgun (WGS) entry which is preliminary data.</text>
</comment>
<evidence type="ECO:0000313" key="10">
    <source>
        <dbReference type="Proteomes" id="UP001165121"/>
    </source>
</evidence>
<keyword evidence="3" id="KW-0540">Nuclease</keyword>
<keyword evidence="1" id="KW-0808">Transferase</keyword>
<dbReference type="Pfam" id="PF17917">
    <property type="entry name" value="RT_RNaseH"/>
    <property type="match status" value="1"/>
</dbReference>
<dbReference type="InterPro" id="IPR041373">
    <property type="entry name" value="RT_RNaseH"/>
</dbReference>
<feature type="compositionally biased region" description="Basic and acidic residues" evidence="7">
    <location>
        <begin position="919"/>
        <end position="933"/>
    </location>
</feature>
<dbReference type="Gene3D" id="1.10.340.70">
    <property type="match status" value="1"/>
</dbReference>
<reference evidence="9" key="1">
    <citation type="submission" date="2023-04" db="EMBL/GenBank/DDBJ databases">
        <title>Phytophthora fragariaefolia NBRC 109709.</title>
        <authorList>
            <person name="Ichikawa N."/>
            <person name="Sato H."/>
            <person name="Tonouchi N."/>
        </authorList>
    </citation>
    <scope>NUCLEOTIDE SEQUENCE</scope>
    <source>
        <strain evidence="9">NBRC 109709</strain>
    </source>
</reference>
<dbReference type="Pfam" id="PF00078">
    <property type="entry name" value="RVT_1"/>
    <property type="match status" value="1"/>
</dbReference>
<keyword evidence="2" id="KW-0548">Nucleotidyltransferase</keyword>
<dbReference type="InterPro" id="IPR043128">
    <property type="entry name" value="Rev_trsase/Diguanyl_cyclase"/>
</dbReference>
<sequence>MQLLRYPRALVARVSGTHRRGCRSERAEAASRTSAGVQGSSSNGAGKRGAAVEAGALLTQHGKCPKEMAVRGTADGKSRADGRDAERDNLTERVEANDGEYGSGAVALEGGQPWGKSVQAVGQNWGRSGGREASPTRISVGGGEVADKTAKSVVDEQEDGGADGDNSRSGDVASVPAAEAKRATRISSGTTPTEKRRKRRAEAQVAAAQDVLLAKFQVPRAARETSGGVACEGAAGDCRASRASGWPSVATMSAYRGSTEYQKDGAGARPKTSIVPGKRRRHKVYKYEKQGCYGDVELKPSGDGKSVRVAQLRTADGGEPSCLPTALLALTKTHTQELRLDTCAQYSVVSAGLRQYGRCVSRSAPVDVGEGFGGGASRGLGVWRFSGTTPYCQRITIDALVVDTWAEKCLVGEDWMVARQCNMNFRTRELRYIDADGEKVIWPFTCHGVTKLQQAGRREALVRVARTAKLGNNTYNIVRMTANAEDGTTVLNVEGKRKKLPAREALRTWIPTDDTMELLELNGELQRTRVLEWVATLNKQAAEPLKEEDKLDIGEIDPAERDLVVALLRQFAEIVEKKQGCPPLSRHAVAENEIIDKEVSEMLTNGVIEEGQGAWGFPVVLVRKKDGSVRFCIDYRALNAVTIKDVYSLPRVDETLEALHGSQRYTSLDLHSGYWQLGVAKEDKEKTAFTTRRGLFQFLYMPFGLWNAPSTFQRRIDCVLRGLTSICCLVYLDDVVIFTKGTVARHVAELAVVLERLAEAGLSLKATKCSFATNGSVLIYPDYKLPFQLTTDASKTGLGAVLSQDQGRGDQPVAYASKVNSVAVAKYSISELECLAVVWAVRLFRPHLYGRKFTIVTDHVALKWLITAKEPAGRLHRWALTPQEYDFTIEYRLGKENQVADALSRGPPLAGADGEAEDVATREEPAIGTEDERSSSSAKVLVLTARDGSAEVLTPLDLTAAVVRGCMAVSREDDGYAVDAAEQQLDAPKAIVEAEIERAAMNVVQAVTVRRVEAAVLGVVQFTDEDIKREQANSLMVQTLLKNGAYREHRVYTGDDGLVCVDIGDDESRTILSVTYWALAFKKAHDSIWSGHLRASQTYERLWRLYWWPHMHKAVTSWVSACQDCGSRKARPKRVVPPLRSVRTGYVCDRWAIDVAGPLPVTGRGNRYVISAVEYSSRYAVAAAVAEHTATAIAHFMMEKIVLIYGPMREIMMDGAMEFGSQATAELLVLMQTKQSTSVPYRPNLLGLVERFHRTWKAMVSLYVDDTQDDCDEFLPCALYAYNSSKHATHGFQPNELKMGRKLRTPAQLLRRSRLTYPYSTLGEYHEQLLQDLKQAPELAAVALQKEQARQAIYYNGQNVRHRANFRPGRLVWLYRPAKGPGITKFGHRWRGPGKIIEAAGCDNFKVLMLESGREVVTHCSFLLSYYYPTHLLEGMADDIALEMREEAVTAADLYLDDEEEAADNKDGLVDNNDDGAAAGELGLAGGEAEGITVQAPSGSDPPDGAQTAAAVGSPEAQQKRRRRHVTEDDNESSAERSRQQPKCRKRRAAGVVDDSVATRTRTNSRMNEADATLTSAGAVISEADGGVRVSSRAVGLEAGRRNDFGAGSTEAGGNQIPEQQTAEDEERVYVFAGQGRRGVDSLGALRPRLPRVGPTQTVIERRRRRYRTRTGRYALEFEIEALSDRFDEGSGPKRLWISQRDYEQLWFDGRMPSDHSKESDERITTASNERRGRGLTSGELRDESGTIREPGEESNIGGIPIVESDE</sequence>
<dbReference type="EMBL" id="BSXT01002559">
    <property type="protein sequence ID" value="GMF49641.1"/>
    <property type="molecule type" value="Genomic_DNA"/>
</dbReference>
<dbReference type="InterPro" id="IPR012337">
    <property type="entry name" value="RNaseH-like_sf"/>
</dbReference>
<feature type="region of interest" description="Disordered" evidence="7">
    <location>
        <begin position="903"/>
        <end position="933"/>
    </location>
</feature>
<dbReference type="InterPro" id="IPR050951">
    <property type="entry name" value="Retrovirus_Pol_polyprotein"/>
</dbReference>
<feature type="compositionally biased region" description="Basic residues" evidence="7">
    <location>
        <begin position="1540"/>
        <end position="1549"/>
    </location>
</feature>